<dbReference type="SUPFAM" id="SSF161098">
    <property type="entry name" value="MetI-like"/>
    <property type="match status" value="1"/>
</dbReference>
<keyword evidence="3" id="KW-1003">Cell membrane</keyword>
<dbReference type="GO" id="GO:0055085">
    <property type="term" value="P:transmembrane transport"/>
    <property type="evidence" value="ECO:0007669"/>
    <property type="project" value="InterPro"/>
</dbReference>
<evidence type="ECO:0000259" key="9">
    <source>
        <dbReference type="PROSITE" id="PS50928"/>
    </source>
</evidence>
<dbReference type="Proteomes" id="UP000076400">
    <property type="component" value="Unassembled WGS sequence"/>
</dbReference>
<dbReference type="PROSITE" id="PS50928">
    <property type="entry name" value="ABC_TM1"/>
    <property type="match status" value="1"/>
</dbReference>
<dbReference type="Gene3D" id="1.10.3720.10">
    <property type="entry name" value="MetI-like"/>
    <property type="match status" value="1"/>
</dbReference>
<dbReference type="InterPro" id="IPR035906">
    <property type="entry name" value="MetI-like_sf"/>
</dbReference>
<comment type="similarity">
    <text evidence="8">Belongs to the binding-protein-dependent transport system permease family.</text>
</comment>
<feature type="transmembrane region" description="Helical" evidence="8">
    <location>
        <begin position="12"/>
        <end position="37"/>
    </location>
</feature>
<evidence type="ECO:0000256" key="1">
    <source>
        <dbReference type="ARBA" id="ARBA00004429"/>
    </source>
</evidence>
<keyword evidence="11" id="KW-1185">Reference proteome</keyword>
<keyword evidence="7 8" id="KW-0472">Membrane</keyword>
<comment type="caution">
    <text evidence="10">The sequence shown here is derived from an EMBL/GenBank/DDBJ whole genome shotgun (WGS) entry which is preliminary data.</text>
</comment>
<feature type="domain" description="ABC transmembrane type-1" evidence="9">
    <location>
        <begin position="68"/>
        <end position="256"/>
    </location>
</feature>
<dbReference type="PANTHER" id="PTHR43357:SF4">
    <property type="entry name" value="INNER MEMBRANE ABC TRANSPORTER PERMEASE PROTEIN YDCV"/>
    <property type="match status" value="1"/>
</dbReference>
<comment type="subcellular location">
    <subcellularLocation>
        <location evidence="1">Cell inner membrane</location>
        <topology evidence="1">Multi-pass membrane protein</topology>
    </subcellularLocation>
    <subcellularLocation>
        <location evidence="8">Cell membrane</location>
        <topology evidence="8">Multi-pass membrane protein</topology>
    </subcellularLocation>
</comment>
<evidence type="ECO:0000256" key="2">
    <source>
        <dbReference type="ARBA" id="ARBA00022448"/>
    </source>
</evidence>
<reference evidence="10 11" key="1">
    <citation type="submission" date="2015-12" db="EMBL/GenBank/DDBJ databases">
        <title>Genome sequence of Oceanibaculum pacificum MCCC 1A02656.</title>
        <authorList>
            <person name="Lu L."/>
            <person name="Lai Q."/>
            <person name="Shao Z."/>
            <person name="Qian P."/>
        </authorList>
    </citation>
    <scope>NUCLEOTIDE SEQUENCE [LARGE SCALE GENOMIC DNA]</scope>
    <source>
        <strain evidence="10 11">MCCC 1A02656</strain>
    </source>
</reference>
<evidence type="ECO:0000313" key="11">
    <source>
        <dbReference type="Proteomes" id="UP000076400"/>
    </source>
</evidence>
<feature type="transmembrane region" description="Helical" evidence="8">
    <location>
        <begin position="140"/>
        <end position="162"/>
    </location>
</feature>
<name>A0A154VQE0_9PROT</name>
<evidence type="ECO:0000256" key="3">
    <source>
        <dbReference type="ARBA" id="ARBA00022475"/>
    </source>
</evidence>
<feature type="transmembrane region" description="Helical" evidence="8">
    <location>
        <begin position="237"/>
        <end position="258"/>
    </location>
</feature>
<dbReference type="STRING" id="580166.AUP43_12875"/>
<gene>
    <name evidence="10" type="ORF">AUP43_12875</name>
</gene>
<feature type="transmembrane region" description="Helical" evidence="8">
    <location>
        <begin position="183"/>
        <end position="203"/>
    </location>
</feature>
<protein>
    <submittedName>
        <fullName evidence="10">ABC transporter permease</fullName>
    </submittedName>
</protein>
<evidence type="ECO:0000256" key="7">
    <source>
        <dbReference type="ARBA" id="ARBA00023136"/>
    </source>
</evidence>
<organism evidence="10 11">
    <name type="scientific">Oceanibaculum pacificum</name>
    <dbReference type="NCBI Taxonomy" id="580166"/>
    <lineage>
        <taxon>Bacteria</taxon>
        <taxon>Pseudomonadati</taxon>
        <taxon>Pseudomonadota</taxon>
        <taxon>Alphaproteobacteria</taxon>
        <taxon>Rhodospirillales</taxon>
        <taxon>Oceanibaculaceae</taxon>
        <taxon>Oceanibaculum</taxon>
    </lineage>
</organism>
<dbReference type="OrthoDB" id="9782004at2"/>
<dbReference type="PANTHER" id="PTHR43357">
    <property type="entry name" value="INNER MEMBRANE ABC TRANSPORTER PERMEASE PROTEIN YDCV"/>
    <property type="match status" value="1"/>
</dbReference>
<keyword evidence="5 8" id="KW-0812">Transmembrane</keyword>
<evidence type="ECO:0000256" key="6">
    <source>
        <dbReference type="ARBA" id="ARBA00022989"/>
    </source>
</evidence>
<feature type="transmembrane region" description="Helical" evidence="8">
    <location>
        <begin position="72"/>
        <end position="94"/>
    </location>
</feature>
<evidence type="ECO:0000313" key="10">
    <source>
        <dbReference type="EMBL" id="KZD03449.1"/>
    </source>
</evidence>
<feature type="transmembrane region" description="Helical" evidence="8">
    <location>
        <begin position="106"/>
        <end position="128"/>
    </location>
</feature>
<dbReference type="RefSeq" id="WP_067558972.1">
    <property type="nucleotide sequence ID" value="NZ_LPXN01000144.1"/>
</dbReference>
<sequence>MKGDFREKFGRGLVLGGAWTVLAFLILPMVVIFPVSVTDQYYLSMPKDGISLAHYAAFFTNEIWLSATAQSVIIATCSTIFAVILGSLCAIGCWRLSTGLSESVRTFMLIPIIVPTIVQALAMYRFWIDLGIIDTYVGVILAHTLVAIPYVIITVSASLANFDLRQEQAARSLGASMPQTIRWVIVPSILPGVLSGALFAFTISFDEIVMVLFITSRAIYTLPKRIWNGIEDHLDPTIAAVATMLIAVTLALLLLDLWTRHRRQQRLRAAAAEE</sequence>
<accession>A0A154VQE0</accession>
<dbReference type="Pfam" id="PF00528">
    <property type="entry name" value="BPD_transp_1"/>
    <property type="match status" value="1"/>
</dbReference>
<keyword evidence="4" id="KW-0997">Cell inner membrane</keyword>
<dbReference type="AlphaFoldDB" id="A0A154VQE0"/>
<dbReference type="EMBL" id="LPXN01000144">
    <property type="protein sequence ID" value="KZD03449.1"/>
    <property type="molecule type" value="Genomic_DNA"/>
</dbReference>
<keyword evidence="6 8" id="KW-1133">Transmembrane helix</keyword>
<keyword evidence="2 8" id="KW-0813">Transport</keyword>
<evidence type="ECO:0000256" key="8">
    <source>
        <dbReference type="RuleBase" id="RU363032"/>
    </source>
</evidence>
<dbReference type="InterPro" id="IPR000515">
    <property type="entry name" value="MetI-like"/>
</dbReference>
<dbReference type="CDD" id="cd06261">
    <property type="entry name" value="TM_PBP2"/>
    <property type="match status" value="1"/>
</dbReference>
<evidence type="ECO:0000256" key="5">
    <source>
        <dbReference type="ARBA" id="ARBA00022692"/>
    </source>
</evidence>
<proteinExistence type="inferred from homology"/>
<dbReference type="GO" id="GO:0005886">
    <property type="term" value="C:plasma membrane"/>
    <property type="evidence" value="ECO:0007669"/>
    <property type="project" value="UniProtKB-SubCell"/>
</dbReference>
<evidence type="ECO:0000256" key="4">
    <source>
        <dbReference type="ARBA" id="ARBA00022519"/>
    </source>
</evidence>